<dbReference type="GO" id="GO:0070525">
    <property type="term" value="P:tRNA threonylcarbamoyladenosine metabolic process"/>
    <property type="evidence" value="ECO:0007669"/>
    <property type="project" value="TreeGrafter"/>
</dbReference>
<protein>
    <submittedName>
        <fullName evidence="2">Uncharacterized protein</fullName>
    </submittedName>
</protein>
<comment type="caution">
    <text evidence="2">The sequence shown here is derived from an EMBL/GenBank/DDBJ whole genome shotgun (WGS) entry which is preliminary data.</text>
</comment>
<name>A0AAN6DKY3_PICAN</name>
<accession>A0AAN6DKY3</accession>
<evidence type="ECO:0000256" key="1">
    <source>
        <dbReference type="ARBA" id="ARBA00007073"/>
    </source>
</evidence>
<dbReference type="Proteomes" id="UP001196530">
    <property type="component" value="Unassembled WGS sequence"/>
</dbReference>
<proteinExistence type="inferred from homology"/>
<organism evidence="2 3">
    <name type="scientific">Pichia angusta</name>
    <name type="common">Yeast</name>
    <name type="synonym">Hansenula polymorpha</name>
    <dbReference type="NCBI Taxonomy" id="870730"/>
    <lineage>
        <taxon>Eukaryota</taxon>
        <taxon>Fungi</taxon>
        <taxon>Dikarya</taxon>
        <taxon>Ascomycota</taxon>
        <taxon>Saccharomycotina</taxon>
        <taxon>Pichiomycetes</taxon>
        <taxon>Pichiales</taxon>
        <taxon>Pichiaceae</taxon>
        <taxon>Ogataea</taxon>
    </lineage>
</organism>
<dbReference type="GO" id="GO:0000408">
    <property type="term" value="C:EKC/KEOPS complex"/>
    <property type="evidence" value="ECO:0007669"/>
    <property type="project" value="TreeGrafter"/>
</dbReference>
<dbReference type="InterPro" id="IPR015419">
    <property type="entry name" value="CTAG/Pcc1"/>
</dbReference>
<dbReference type="Gene3D" id="3.30.310.50">
    <property type="entry name" value="Alpha-D-phosphohexomutase, C-terminal domain"/>
    <property type="match status" value="1"/>
</dbReference>
<reference evidence="2" key="1">
    <citation type="journal article" date="2021" name="G3 (Bethesda)">
        <title>Genomic diversity, chromosomal rearrangements, and interspecies hybridization in the ogataea polymorpha species complex.</title>
        <authorList>
            <person name="Hanson S.J."/>
            <person name="Cinneide E.O."/>
            <person name="Salzberg L.I."/>
            <person name="Wolfe K.H."/>
            <person name="McGowan J."/>
            <person name="Fitzpatrick D.A."/>
            <person name="Matlin K."/>
        </authorList>
    </citation>
    <scope>NUCLEOTIDE SEQUENCE</scope>
    <source>
        <strain evidence="2">61-244</strain>
    </source>
</reference>
<dbReference type="Pfam" id="PF09341">
    <property type="entry name" value="Pcc1"/>
    <property type="match status" value="1"/>
</dbReference>
<dbReference type="GeneID" id="66124169"/>
<comment type="similarity">
    <text evidence="1">Belongs to the CTAG/PCC1 family.</text>
</comment>
<gene>
    <name evidence="2" type="ORF">KL928_000118</name>
</gene>
<sequence>MRSRLAADDQLSYRIPFCSAKQACIAQGSLQPDPTLKPSELQAVYTVDDNVLTITFDGVSERVIRVAANNTIENLKTVIECLEEFE</sequence>
<evidence type="ECO:0000313" key="2">
    <source>
        <dbReference type="EMBL" id="KAG7821643.1"/>
    </source>
</evidence>
<dbReference type="EMBL" id="JAHLUX010000001">
    <property type="protein sequence ID" value="KAG7821643.1"/>
    <property type="molecule type" value="Genomic_DNA"/>
</dbReference>
<dbReference type="PANTHER" id="PTHR31283">
    <property type="entry name" value="EKC/KEOPS COMPLEX SUBUNIT PCC1 FAMILY MEMBER"/>
    <property type="match status" value="1"/>
</dbReference>
<dbReference type="PANTHER" id="PTHR31283:SF5">
    <property type="entry name" value="EKC_KEOPS COMPLEX SUBUNIT LAGE3"/>
    <property type="match status" value="1"/>
</dbReference>
<evidence type="ECO:0000313" key="3">
    <source>
        <dbReference type="Proteomes" id="UP001196530"/>
    </source>
</evidence>
<dbReference type="AlphaFoldDB" id="A0AAN6DKY3"/>
<dbReference type="RefSeq" id="XP_043062013.1">
    <property type="nucleotide sequence ID" value="XM_043201516.1"/>
</dbReference>